<dbReference type="Proteomes" id="UP000001941">
    <property type="component" value="Chromosome"/>
</dbReference>
<gene>
    <name evidence="16" type="ordered locus">Mhun_0125</name>
</gene>
<keyword evidence="3" id="KW-0963">Cytoplasm</keyword>
<evidence type="ECO:0000256" key="13">
    <source>
        <dbReference type="ARBA" id="ARBA00066936"/>
    </source>
</evidence>
<dbReference type="RefSeq" id="WP_011447198.1">
    <property type="nucleotide sequence ID" value="NC_007796.1"/>
</dbReference>
<evidence type="ECO:0000256" key="14">
    <source>
        <dbReference type="ARBA" id="ARBA00082665"/>
    </source>
</evidence>
<dbReference type="SUPFAM" id="SSF143437">
    <property type="entry name" value="THUMP domain-like"/>
    <property type="match status" value="1"/>
</dbReference>
<dbReference type="Gene3D" id="3.40.50.150">
    <property type="entry name" value="Vaccinia Virus protein VP39"/>
    <property type="match status" value="1"/>
</dbReference>
<comment type="similarity">
    <text evidence="12">Belongs to the methyltransferase superfamily. Trm-G10 family.</text>
</comment>
<name>Q2FQP4_METHJ</name>
<keyword evidence="9" id="KW-0694">RNA-binding</keyword>
<dbReference type="GO" id="GO:0030488">
    <property type="term" value="P:tRNA methylation"/>
    <property type="evidence" value="ECO:0007669"/>
    <property type="project" value="TreeGrafter"/>
</dbReference>
<feature type="domain" description="Ribosomal RNA large subunit methyltransferase K/L-like methyltransferase" evidence="15">
    <location>
        <begin position="149"/>
        <end position="289"/>
    </location>
</feature>
<reference evidence="17" key="1">
    <citation type="journal article" date="2016" name="Stand. Genomic Sci.">
        <title>Complete genome sequence of Methanospirillum hungatei type strain JF1.</title>
        <authorList>
            <person name="Gunsalus R.P."/>
            <person name="Cook L.E."/>
            <person name="Crable B."/>
            <person name="Rohlin L."/>
            <person name="McDonald E."/>
            <person name="Mouttaki H."/>
            <person name="Sieber J.R."/>
            <person name="Poweleit N."/>
            <person name="Zhou H."/>
            <person name="Lapidus A.L."/>
            <person name="Daligault H.E."/>
            <person name="Land M."/>
            <person name="Gilna P."/>
            <person name="Ivanova N."/>
            <person name="Kyrpides N."/>
            <person name="Culley D.E."/>
            <person name="McInerney M.J."/>
        </authorList>
    </citation>
    <scope>NUCLEOTIDE SEQUENCE [LARGE SCALE GENOMIC DNA]</scope>
    <source>
        <strain evidence="17">ATCC 27890 / DSM 864 / NBRC 100397 / JF-1</strain>
    </source>
</reference>
<dbReference type="EnsemblBacteria" id="ABD39902">
    <property type="protein sequence ID" value="ABD39902"/>
    <property type="gene ID" value="Mhun_0125"/>
</dbReference>
<evidence type="ECO:0000256" key="8">
    <source>
        <dbReference type="ARBA" id="ARBA00022694"/>
    </source>
</evidence>
<keyword evidence="5 16" id="KW-0489">Methyltransferase</keyword>
<evidence type="ECO:0000256" key="9">
    <source>
        <dbReference type="ARBA" id="ARBA00022884"/>
    </source>
</evidence>
<dbReference type="GO" id="GO:0000049">
    <property type="term" value="F:tRNA binding"/>
    <property type="evidence" value="ECO:0007669"/>
    <property type="project" value="UniProtKB-KW"/>
</dbReference>
<evidence type="ECO:0000256" key="7">
    <source>
        <dbReference type="ARBA" id="ARBA00022691"/>
    </source>
</evidence>
<keyword evidence="7" id="KW-0949">S-adenosyl-L-methionine</keyword>
<dbReference type="CDD" id="cd02440">
    <property type="entry name" value="AdoMet_MTases"/>
    <property type="match status" value="1"/>
</dbReference>
<evidence type="ECO:0000256" key="10">
    <source>
        <dbReference type="ARBA" id="ARBA00051883"/>
    </source>
</evidence>
<dbReference type="STRING" id="323259.Mhun_0125"/>
<dbReference type="InterPro" id="IPR000241">
    <property type="entry name" value="RlmKL-like_Mtase"/>
</dbReference>
<protein>
    <recommendedName>
        <fullName evidence="13">tRNA (guanine(10)-N(2))-dimethyltransferase</fullName>
        <ecNumber evidence="13">2.1.1.213</ecNumber>
    </recommendedName>
    <alternativeName>
        <fullName evidence="14">tRNA:G10 dimethyltransferase</fullName>
    </alternativeName>
</protein>
<dbReference type="OrthoDB" id="7080at2157"/>
<evidence type="ECO:0000256" key="5">
    <source>
        <dbReference type="ARBA" id="ARBA00022603"/>
    </source>
</evidence>
<keyword evidence="6 16" id="KW-0808">Transferase</keyword>
<dbReference type="AlphaFoldDB" id="Q2FQP4"/>
<evidence type="ECO:0000256" key="2">
    <source>
        <dbReference type="ARBA" id="ARBA00011245"/>
    </source>
</evidence>
<dbReference type="eggNOG" id="arCOG00047">
    <property type="taxonomic scope" value="Archaea"/>
</dbReference>
<accession>Q2FQP4</accession>
<dbReference type="EC" id="2.1.1.213" evidence="13"/>
<keyword evidence="8" id="KW-0819">tRNA processing</keyword>
<dbReference type="EMBL" id="CP000254">
    <property type="protein sequence ID" value="ABD39902.1"/>
    <property type="molecule type" value="Genomic_DNA"/>
</dbReference>
<sequence length="317" mass="35072">MKLILELSGEHPAIPVEEVKAILPVFEQNTQVLIAEAPSIEIINRFAYTHAAMTYIGTCPADKESFIQMLEDLDITSPEPFCGRVKKMADHGMDASSGELERLIGYHVKGRVSVSSPERVFRVVIAGGRCYFGELTWELDRSPYHTRKPGNRPFFHPGVMMPRMIRALINMSGALPGEWILDPFCGTGGTLIEASLIGCNAAGTDADREMIAGSRKNLSAAMAGVADARHLPFPDNSIDHVVSDLPYGQSVTIIGNGLNDLYHQALTEIKRVVKKGNHSVLVTHQDIRPLAHQHCEIIGYFEQRVHKSLTRRILVIR</sequence>
<evidence type="ECO:0000256" key="11">
    <source>
        <dbReference type="ARBA" id="ARBA00054380"/>
    </source>
</evidence>
<dbReference type="InterPro" id="IPR029063">
    <property type="entry name" value="SAM-dependent_MTases_sf"/>
</dbReference>
<comment type="function">
    <text evidence="11">Catalyzes the adenosylmethionine-dependent methylation of the exocyclic amino group (N(2)) of guanosine at position 10 of various tRNAs. Acts via a two-step process that leads to the formation of either N(2)-monomethyl (m(2)G) or N(2)-dimethylguanosine (m(2)(2)G).</text>
</comment>
<dbReference type="CDD" id="cd11715">
    <property type="entry name" value="THUMP_AdoMetMT"/>
    <property type="match status" value="1"/>
</dbReference>
<dbReference type="GO" id="GO:0005737">
    <property type="term" value="C:cytoplasm"/>
    <property type="evidence" value="ECO:0007669"/>
    <property type="project" value="UniProtKB-SubCell"/>
</dbReference>
<comment type="subunit">
    <text evidence="2">Monomer.</text>
</comment>
<dbReference type="InterPro" id="IPR053943">
    <property type="entry name" value="RlmKL-like_Mtase_CS"/>
</dbReference>
<evidence type="ECO:0000256" key="3">
    <source>
        <dbReference type="ARBA" id="ARBA00022490"/>
    </source>
</evidence>
<evidence type="ECO:0000256" key="4">
    <source>
        <dbReference type="ARBA" id="ARBA00022555"/>
    </source>
</evidence>
<dbReference type="PANTHER" id="PTHR14911">
    <property type="entry name" value="THUMP DOMAIN-CONTAINING"/>
    <property type="match status" value="1"/>
</dbReference>
<evidence type="ECO:0000256" key="6">
    <source>
        <dbReference type="ARBA" id="ARBA00022679"/>
    </source>
</evidence>
<dbReference type="PANTHER" id="PTHR14911:SF21">
    <property type="entry name" value="N2-METHYLGUANOSINE TRNA METHYLTRANSFERASE"/>
    <property type="match status" value="1"/>
</dbReference>
<keyword evidence="17" id="KW-1185">Reference proteome</keyword>
<dbReference type="HOGENOM" id="CLU_057819_1_0_2"/>
<dbReference type="Pfam" id="PF01170">
    <property type="entry name" value="UPF0020"/>
    <property type="match status" value="1"/>
</dbReference>
<dbReference type="SUPFAM" id="SSF53335">
    <property type="entry name" value="S-adenosyl-L-methionine-dependent methyltransferases"/>
    <property type="match status" value="1"/>
</dbReference>
<proteinExistence type="inferred from homology"/>
<comment type="subcellular location">
    <subcellularLocation>
        <location evidence="1">Cytoplasm</location>
    </subcellularLocation>
</comment>
<evidence type="ECO:0000259" key="15">
    <source>
        <dbReference type="Pfam" id="PF01170"/>
    </source>
</evidence>
<dbReference type="KEGG" id="mhu:Mhun_0125"/>
<evidence type="ECO:0000256" key="12">
    <source>
        <dbReference type="ARBA" id="ARBA00061338"/>
    </source>
</evidence>
<evidence type="ECO:0000313" key="17">
    <source>
        <dbReference type="Proteomes" id="UP000001941"/>
    </source>
</evidence>
<dbReference type="FunCoup" id="Q2FQP4">
    <property type="interactions" value="29"/>
</dbReference>
<dbReference type="PROSITE" id="PS01261">
    <property type="entry name" value="UPF0020"/>
    <property type="match status" value="1"/>
</dbReference>
<dbReference type="GO" id="GO:0160101">
    <property type="term" value="F:tRNA (guanine(10)-N2)-dimethyltransferase activity"/>
    <property type="evidence" value="ECO:0007669"/>
    <property type="project" value="UniProtKB-EC"/>
</dbReference>
<dbReference type="FunFam" id="3.40.50.150:FF:000251">
    <property type="entry name" value="Putative RNA methylase"/>
    <property type="match status" value="1"/>
</dbReference>
<evidence type="ECO:0000256" key="1">
    <source>
        <dbReference type="ARBA" id="ARBA00004496"/>
    </source>
</evidence>
<comment type="catalytic activity">
    <reaction evidence="10">
        <text>guanosine(10) in tRNA + 2 S-adenosyl-L-methionine = N(2)-dimethylguanosine(10) in tRNA + 2 S-adenosyl-L-homocysteine + 2 H(+)</text>
        <dbReference type="Rhea" id="RHEA:43124"/>
        <dbReference type="Rhea" id="RHEA-COMP:10355"/>
        <dbReference type="Rhea" id="RHEA-COMP:10358"/>
        <dbReference type="ChEBI" id="CHEBI:15378"/>
        <dbReference type="ChEBI" id="CHEBI:57856"/>
        <dbReference type="ChEBI" id="CHEBI:59789"/>
        <dbReference type="ChEBI" id="CHEBI:74269"/>
        <dbReference type="ChEBI" id="CHEBI:74513"/>
        <dbReference type="EC" id="2.1.1.213"/>
    </reaction>
</comment>
<dbReference type="GeneID" id="3924159"/>
<keyword evidence="4" id="KW-0820">tRNA-binding</keyword>
<dbReference type="InParanoid" id="Q2FQP4"/>
<organism evidence="16 17">
    <name type="scientific">Methanospirillum hungatei JF-1 (strain ATCC 27890 / DSM 864 / NBRC 100397 / JF-1)</name>
    <dbReference type="NCBI Taxonomy" id="323259"/>
    <lineage>
        <taxon>Archaea</taxon>
        <taxon>Methanobacteriati</taxon>
        <taxon>Methanobacteriota</taxon>
        <taxon>Stenosarchaea group</taxon>
        <taxon>Methanomicrobia</taxon>
        <taxon>Methanomicrobiales</taxon>
        <taxon>Methanospirillaceae</taxon>
        <taxon>Methanospirillum</taxon>
    </lineage>
</organism>
<evidence type="ECO:0000313" key="16">
    <source>
        <dbReference type="EMBL" id="ABD39902.1"/>
    </source>
</evidence>